<comment type="caution">
    <text evidence="6">Lacks conserved residue(s) required for the propagation of feature annotation.</text>
</comment>
<keyword evidence="6 7" id="KW-0675">Receptor</keyword>
<reference evidence="7" key="1">
    <citation type="submission" date="2025-08" db="UniProtKB">
        <authorList>
            <consortium name="RefSeq"/>
        </authorList>
    </citation>
    <scope>IDENTIFICATION</scope>
</reference>
<proteinExistence type="inferred from homology"/>
<feature type="transmembrane region" description="Helical" evidence="6">
    <location>
        <begin position="138"/>
        <end position="163"/>
    </location>
</feature>
<dbReference type="OrthoDB" id="8009671at2759"/>
<feature type="transmembrane region" description="Helical" evidence="6">
    <location>
        <begin position="49"/>
        <end position="71"/>
    </location>
</feature>
<evidence type="ECO:0000256" key="3">
    <source>
        <dbReference type="ARBA" id="ARBA00022692"/>
    </source>
</evidence>
<dbReference type="RefSeq" id="XP_016991675.1">
    <property type="nucleotide sequence ID" value="XM_017136186.1"/>
</dbReference>
<evidence type="ECO:0000256" key="1">
    <source>
        <dbReference type="ARBA" id="ARBA00004651"/>
    </source>
</evidence>
<feature type="transmembrane region" description="Helical" evidence="6">
    <location>
        <begin position="175"/>
        <end position="200"/>
    </location>
</feature>
<name>A0A6P4FM84_DRORH</name>
<feature type="transmembrane region" description="Helical" evidence="6">
    <location>
        <begin position="6"/>
        <end position="28"/>
    </location>
</feature>
<keyword evidence="2 6" id="KW-1003">Cell membrane</keyword>
<keyword evidence="6" id="KW-0807">Transducer</keyword>
<dbReference type="GO" id="GO:0007165">
    <property type="term" value="P:signal transduction"/>
    <property type="evidence" value="ECO:0007669"/>
    <property type="project" value="UniProtKB-KW"/>
</dbReference>
<evidence type="ECO:0000256" key="6">
    <source>
        <dbReference type="RuleBase" id="RU363108"/>
    </source>
</evidence>
<dbReference type="AlphaFoldDB" id="A0A6P4FM84"/>
<feature type="transmembrane region" description="Helical" evidence="6">
    <location>
        <begin position="83"/>
        <end position="102"/>
    </location>
</feature>
<sequence>MVASKLSAGIIRFMFLYARCLGVICFRFRNQKDKVTVIEETWSRPWWKWLTVILRLVPLCTYVYTYGSWILSRKVFVDQLLHLSRLVLSIPCYTSMIYLNIFHGSNVSKLINRYLDIFRRVKHQANRKKESFGGQQEFLLILVCLGCQIHEIVLLFGIFHWVINLKKMIVLVSHTYVIFASTTIIRISFFWYLSLGVLYANLNENLQRECLRSKINKTQRLKKSMSLVREISCVVSSLQDISNAHLFLSEAQMLLQMVVISFNMIIDLRFSEFRLWIWFVKITIDLLILSLATQEVSNQFRSLRELTLDIFFVDKSKDWMKTVEIFVTHLNLNKFRVRPCGLFDFSNEQFLVIVSGMVSYLVFIVQC</sequence>
<evidence type="ECO:0000313" key="7">
    <source>
        <dbReference type="RefSeq" id="XP_016991675.1"/>
    </source>
</evidence>
<feature type="non-terminal residue" evidence="7">
    <location>
        <position position="367"/>
    </location>
</feature>
<dbReference type="GO" id="GO:0050909">
    <property type="term" value="P:sensory perception of taste"/>
    <property type="evidence" value="ECO:0007669"/>
    <property type="project" value="InterPro"/>
</dbReference>
<keyword evidence="3 6" id="KW-0812">Transmembrane</keyword>
<keyword evidence="4 6" id="KW-1133">Transmembrane helix</keyword>
<evidence type="ECO:0000256" key="2">
    <source>
        <dbReference type="ARBA" id="ARBA00022475"/>
    </source>
</evidence>
<comment type="similarity">
    <text evidence="6">Belongs to the insect chemoreceptor superfamily. Gustatory receptor (GR) family.</text>
</comment>
<comment type="subcellular location">
    <subcellularLocation>
        <location evidence="1 6">Cell membrane</location>
        <topology evidence="1 6">Multi-pass membrane protein</topology>
    </subcellularLocation>
</comment>
<evidence type="ECO:0000256" key="4">
    <source>
        <dbReference type="ARBA" id="ARBA00022989"/>
    </source>
</evidence>
<evidence type="ECO:0000256" key="5">
    <source>
        <dbReference type="ARBA" id="ARBA00023136"/>
    </source>
</evidence>
<accession>A0A6P4FM84</accession>
<keyword evidence="5 6" id="KW-0472">Membrane</keyword>
<comment type="function">
    <text evidence="6">Gustatory receptor which mediates acceptance or avoidance behavior, depending on its substrates.</text>
</comment>
<dbReference type="GO" id="GO:0005886">
    <property type="term" value="C:plasma membrane"/>
    <property type="evidence" value="ECO:0007669"/>
    <property type="project" value="UniProtKB-SubCell"/>
</dbReference>
<dbReference type="InterPro" id="IPR013604">
    <property type="entry name" value="7TM_chemorcpt"/>
</dbReference>
<protein>
    <recommendedName>
        <fullName evidence="6">Gustatory receptor</fullName>
    </recommendedName>
</protein>
<dbReference type="Pfam" id="PF08395">
    <property type="entry name" value="7tm_7"/>
    <property type="match status" value="1"/>
</dbReference>
<organism evidence="7">
    <name type="scientific">Drosophila rhopaloa</name>
    <name type="common">Fruit fly</name>
    <dbReference type="NCBI Taxonomy" id="1041015"/>
    <lineage>
        <taxon>Eukaryota</taxon>
        <taxon>Metazoa</taxon>
        <taxon>Ecdysozoa</taxon>
        <taxon>Arthropoda</taxon>
        <taxon>Hexapoda</taxon>
        <taxon>Insecta</taxon>
        <taxon>Pterygota</taxon>
        <taxon>Neoptera</taxon>
        <taxon>Endopterygota</taxon>
        <taxon>Diptera</taxon>
        <taxon>Brachycera</taxon>
        <taxon>Muscomorpha</taxon>
        <taxon>Ephydroidea</taxon>
        <taxon>Drosophilidae</taxon>
        <taxon>Drosophila</taxon>
        <taxon>Sophophora</taxon>
    </lineage>
</organism>
<gene>
    <name evidence="7" type="primary">LOC108053501</name>
</gene>